<dbReference type="AlphaFoldDB" id="A0A6G4WXF8"/>
<evidence type="ECO:0000313" key="2">
    <source>
        <dbReference type="EMBL" id="NGO69542.1"/>
    </source>
</evidence>
<organism evidence="2 3">
    <name type="scientific">Streptomyces boncukensis</name>
    <dbReference type="NCBI Taxonomy" id="2711219"/>
    <lineage>
        <taxon>Bacteria</taxon>
        <taxon>Bacillati</taxon>
        <taxon>Actinomycetota</taxon>
        <taxon>Actinomycetes</taxon>
        <taxon>Kitasatosporales</taxon>
        <taxon>Streptomycetaceae</taxon>
        <taxon>Streptomyces</taxon>
    </lineage>
</organism>
<gene>
    <name evidence="2" type="ORF">G5C65_14495</name>
</gene>
<sequence>MNARSGPEGAPKGPVRKRLARLIDPAVPRQSRRGPRHEELSTGPYAPGPVRSHPEGTPDGEHDADGPGPPDGRDAPD</sequence>
<keyword evidence="3" id="KW-1185">Reference proteome</keyword>
<accession>A0A6G4WXF8</accession>
<feature type="compositionally biased region" description="Basic and acidic residues" evidence="1">
    <location>
        <begin position="52"/>
        <end position="77"/>
    </location>
</feature>
<reference evidence="2 3" key="1">
    <citation type="submission" date="2020-02" db="EMBL/GenBank/DDBJ databases">
        <title>Whole-genome analyses of novel actinobacteria.</title>
        <authorList>
            <person name="Sahin N."/>
            <person name="Tatar D."/>
        </authorList>
    </citation>
    <scope>NUCLEOTIDE SEQUENCE [LARGE SCALE GENOMIC DNA]</scope>
    <source>
        <strain evidence="2 3">SB3404</strain>
    </source>
</reference>
<protein>
    <submittedName>
        <fullName evidence="2">Uncharacterized protein</fullName>
    </submittedName>
</protein>
<dbReference type="EMBL" id="JAAKZZ010000123">
    <property type="protein sequence ID" value="NGO69542.1"/>
    <property type="molecule type" value="Genomic_DNA"/>
</dbReference>
<proteinExistence type="predicted"/>
<feature type="region of interest" description="Disordered" evidence="1">
    <location>
        <begin position="1"/>
        <end position="77"/>
    </location>
</feature>
<feature type="non-terminal residue" evidence="2">
    <location>
        <position position="77"/>
    </location>
</feature>
<name>A0A6G4WXF8_9ACTN</name>
<dbReference type="Proteomes" id="UP000477722">
    <property type="component" value="Unassembled WGS sequence"/>
</dbReference>
<evidence type="ECO:0000256" key="1">
    <source>
        <dbReference type="SAM" id="MobiDB-lite"/>
    </source>
</evidence>
<comment type="caution">
    <text evidence="2">The sequence shown here is derived from an EMBL/GenBank/DDBJ whole genome shotgun (WGS) entry which is preliminary data.</text>
</comment>
<evidence type="ECO:0000313" key="3">
    <source>
        <dbReference type="Proteomes" id="UP000477722"/>
    </source>
</evidence>